<dbReference type="Pfam" id="PF03457">
    <property type="entry name" value="HA"/>
    <property type="match status" value="1"/>
</dbReference>
<dbReference type="InterPro" id="IPR005114">
    <property type="entry name" value="Helicase_assoc"/>
</dbReference>
<organism evidence="2 3">
    <name type="scientific">Arthrobacter cryoconiti</name>
    <dbReference type="NCBI Taxonomy" id="748907"/>
    <lineage>
        <taxon>Bacteria</taxon>
        <taxon>Bacillati</taxon>
        <taxon>Actinomycetota</taxon>
        <taxon>Actinomycetes</taxon>
        <taxon>Micrococcales</taxon>
        <taxon>Micrococcaceae</taxon>
        <taxon>Arthrobacter</taxon>
    </lineage>
</organism>
<keyword evidence="3" id="KW-1185">Reference proteome</keyword>
<proteinExistence type="predicted"/>
<comment type="caution">
    <text evidence="2">The sequence shown here is derived from an EMBL/GenBank/DDBJ whole genome shotgun (WGS) entry which is preliminary data.</text>
</comment>
<reference evidence="3" key="1">
    <citation type="journal article" date="2019" name="Int. J. Syst. Evol. Microbiol.">
        <title>The Global Catalogue of Microorganisms (GCM) 10K type strain sequencing project: providing services to taxonomists for standard genome sequencing and annotation.</title>
        <authorList>
            <consortium name="The Broad Institute Genomics Platform"/>
            <consortium name="The Broad Institute Genome Sequencing Center for Infectious Disease"/>
            <person name="Wu L."/>
            <person name="Ma J."/>
        </authorList>
    </citation>
    <scope>NUCLEOTIDE SEQUENCE [LARGE SCALE GENOMIC DNA]</scope>
    <source>
        <strain evidence="3">CGMCC 1.10698</strain>
    </source>
</reference>
<dbReference type="PANTHER" id="PTHR33418:SF1">
    <property type="entry name" value="HELICASE-ASSOCIATED DOMAIN-CONTAINING PROTEIN"/>
    <property type="match status" value="1"/>
</dbReference>
<gene>
    <name evidence="2" type="ORF">ACFOW9_02815</name>
</gene>
<accession>A0ABV8QXU6</accession>
<name>A0ABV8QXU6_9MICC</name>
<evidence type="ECO:0000313" key="2">
    <source>
        <dbReference type="EMBL" id="MFC4264527.1"/>
    </source>
</evidence>
<dbReference type="Proteomes" id="UP001595773">
    <property type="component" value="Unassembled WGS sequence"/>
</dbReference>
<evidence type="ECO:0000313" key="3">
    <source>
        <dbReference type="Proteomes" id="UP001595773"/>
    </source>
</evidence>
<feature type="domain" description="Helicase-associated" evidence="1">
    <location>
        <begin position="68"/>
        <end position="127"/>
    </location>
</feature>
<dbReference type="EMBL" id="JBHSCQ010000004">
    <property type="protein sequence ID" value="MFC4264527.1"/>
    <property type="molecule type" value="Genomic_DNA"/>
</dbReference>
<dbReference type="RefSeq" id="WP_230067701.1">
    <property type="nucleotide sequence ID" value="NZ_BAABLL010000001.1"/>
</dbReference>
<protein>
    <submittedName>
        <fullName evidence="2">Helicase associated domain-containing protein</fullName>
    </submittedName>
</protein>
<dbReference type="Gene3D" id="6.10.140.530">
    <property type="match status" value="1"/>
</dbReference>
<dbReference type="PANTHER" id="PTHR33418">
    <property type="entry name" value="HELICASE-ASSOCIATED"/>
    <property type="match status" value="1"/>
</dbReference>
<sequence>MASWDVSRHPEWDLMYAAGLTSSEIAEACHSHHSTVREHLRTRETYEPGTRAKHQAALSARPGHWASSTWHDRFAEARIYLSDYACLPEPSSTGTAKSLYGWISEQRRELKRGTLSTEKAAALAVLGDWTELPHQKAKDDHWRLRLDQLSEFTGAHDRMPRWAHHDSEHERILGVWLHAQTQGRGERKLAQWRLQALDAAFPHGWHSRM</sequence>
<evidence type="ECO:0000259" key="1">
    <source>
        <dbReference type="Pfam" id="PF03457"/>
    </source>
</evidence>